<dbReference type="AlphaFoldDB" id="A0A106BYN9"/>
<evidence type="ECO:0000313" key="2">
    <source>
        <dbReference type="Proteomes" id="UP000055702"/>
    </source>
</evidence>
<evidence type="ECO:0000313" key="1">
    <source>
        <dbReference type="EMBL" id="KVX01023.1"/>
    </source>
</evidence>
<reference evidence="1 2" key="1">
    <citation type="submission" date="2016-01" db="EMBL/GenBank/DDBJ databases">
        <title>Draft genome of the antarctic isolate Shewanella frigidimarina Ag06-30.</title>
        <authorList>
            <person name="Parmeciano Di Noto G."/>
            <person name="Vazquez S."/>
            <person name="Mac Cormack W."/>
            <person name="Iriarte A."/>
            <person name="Quiroga C."/>
        </authorList>
    </citation>
    <scope>NUCLEOTIDE SEQUENCE [LARGE SCALE GENOMIC DNA]</scope>
    <source>
        <strain evidence="1 2">Ag06-30</strain>
    </source>
</reference>
<dbReference type="EMBL" id="LRDC01000029">
    <property type="protein sequence ID" value="KVX01023.1"/>
    <property type="molecule type" value="Genomic_DNA"/>
</dbReference>
<dbReference type="Proteomes" id="UP000055702">
    <property type="component" value="Unassembled WGS sequence"/>
</dbReference>
<dbReference type="Pfam" id="PF11782">
    <property type="entry name" value="DUF3319"/>
    <property type="match status" value="1"/>
</dbReference>
<dbReference type="InterPro" id="IPR021753">
    <property type="entry name" value="DUF3319"/>
</dbReference>
<gene>
    <name evidence="1" type="ORF">AWJ07_06100</name>
</gene>
<organism evidence="1">
    <name type="scientific">Shewanella frigidimarina</name>
    <dbReference type="NCBI Taxonomy" id="56812"/>
    <lineage>
        <taxon>Bacteria</taxon>
        <taxon>Pseudomonadati</taxon>
        <taxon>Pseudomonadota</taxon>
        <taxon>Gammaproteobacteria</taxon>
        <taxon>Alteromonadales</taxon>
        <taxon>Shewanellaceae</taxon>
        <taxon>Shewanella</taxon>
    </lineage>
</organism>
<sequence length="66" mass="7555">MRRIFYQGFTFSNANGKTDDWTLVIGNQVRVGSLFELRRQVHFFSELGILPPPKISKANLALKSDK</sequence>
<evidence type="ECO:0008006" key="3">
    <source>
        <dbReference type="Google" id="ProtNLM"/>
    </source>
</evidence>
<proteinExistence type="predicted"/>
<comment type="caution">
    <text evidence="1">The sequence shown here is derived from an EMBL/GenBank/DDBJ whole genome shotgun (WGS) entry which is preliminary data.</text>
</comment>
<protein>
    <recommendedName>
        <fullName evidence="3">DUF3319 domain-containing protein</fullName>
    </recommendedName>
</protein>
<dbReference type="RefSeq" id="WP_011636519.1">
    <property type="nucleotide sequence ID" value="NZ_JBBMQR010000013.1"/>
</dbReference>
<name>A0A106BYN9_SHEFR</name>
<accession>A0A106BYN9</accession>
<dbReference type="OMA" id="LRRQINF"/>
<dbReference type="GeneID" id="41836403"/>